<sequence length="134" mass="14674">MTAEAARTATEPRPPDGGLPEPAERGTLDIDRTVLRKIAEHAADEVAGGARVRRRLAGVGLGEHGASAHVAGPDRELRIRLDVVLRYPAPVRETVRRMRERITAELERIAGCRVRTVDVTVSAMVRAGKRQRVE</sequence>
<feature type="region of interest" description="Disordered" evidence="2">
    <location>
        <begin position="1"/>
        <end position="27"/>
    </location>
</feature>
<evidence type="ECO:0000256" key="1">
    <source>
        <dbReference type="ARBA" id="ARBA00005721"/>
    </source>
</evidence>
<feature type="compositionally biased region" description="Low complexity" evidence="2">
    <location>
        <begin position="1"/>
        <end position="11"/>
    </location>
</feature>
<accession>A0ABP3MFY1</accession>
<dbReference type="RefSeq" id="WP_009942665.1">
    <property type="nucleotide sequence ID" value="NZ_BAAAGS010000008.1"/>
</dbReference>
<keyword evidence="4" id="KW-1185">Reference proteome</keyword>
<gene>
    <name evidence="3" type="ORF">GCM10009533_16870</name>
</gene>
<dbReference type="Pfam" id="PF03780">
    <property type="entry name" value="Asp23"/>
    <property type="match status" value="1"/>
</dbReference>
<dbReference type="EMBL" id="BAAAGS010000008">
    <property type="protein sequence ID" value="GAA0518400.1"/>
    <property type="molecule type" value="Genomic_DNA"/>
</dbReference>
<evidence type="ECO:0000313" key="4">
    <source>
        <dbReference type="Proteomes" id="UP001500729"/>
    </source>
</evidence>
<name>A0ABP3MFY1_SACER</name>
<proteinExistence type="inferred from homology"/>
<organism evidence="3 4">
    <name type="scientific">Saccharopolyspora erythraea</name>
    <name type="common">Streptomyces erythraeus</name>
    <dbReference type="NCBI Taxonomy" id="1836"/>
    <lineage>
        <taxon>Bacteria</taxon>
        <taxon>Bacillati</taxon>
        <taxon>Actinomycetota</taxon>
        <taxon>Actinomycetes</taxon>
        <taxon>Pseudonocardiales</taxon>
        <taxon>Pseudonocardiaceae</taxon>
        <taxon>Saccharopolyspora</taxon>
    </lineage>
</organism>
<evidence type="ECO:0000256" key="2">
    <source>
        <dbReference type="SAM" id="MobiDB-lite"/>
    </source>
</evidence>
<comment type="caution">
    <text evidence="3">The sequence shown here is derived from an EMBL/GenBank/DDBJ whole genome shotgun (WGS) entry which is preliminary data.</text>
</comment>
<evidence type="ECO:0000313" key="3">
    <source>
        <dbReference type="EMBL" id="GAA0518400.1"/>
    </source>
</evidence>
<comment type="similarity">
    <text evidence="1">Belongs to the asp23 family.</text>
</comment>
<protein>
    <submittedName>
        <fullName evidence="3">Asp23/Gls24 family envelope stress response protein</fullName>
    </submittedName>
</protein>
<dbReference type="InterPro" id="IPR005531">
    <property type="entry name" value="Asp23"/>
</dbReference>
<reference evidence="4" key="1">
    <citation type="journal article" date="2019" name="Int. J. Syst. Evol. Microbiol.">
        <title>The Global Catalogue of Microorganisms (GCM) 10K type strain sequencing project: providing services to taxonomists for standard genome sequencing and annotation.</title>
        <authorList>
            <consortium name="The Broad Institute Genomics Platform"/>
            <consortium name="The Broad Institute Genome Sequencing Center for Infectious Disease"/>
            <person name="Wu L."/>
            <person name="Ma J."/>
        </authorList>
    </citation>
    <scope>NUCLEOTIDE SEQUENCE [LARGE SCALE GENOMIC DNA]</scope>
    <source>
        <strain evidence="4">JCM 10303</strain>
    </source>
</reference>
<dbReference type="Proteomes" id="UP001500729">
    <property type="component" value="Unassembled WGS sequence"/>
</dbReference>